<evidence type="ECO:0000259" key="14">
    <source>
        <dbReference type="PROSITE" id="PS50950"/>
    </source>
</evidence>
<dbReference type="EMBL" id="JBEUOH010000013">
    <property type="protein sequence ID" value="KAL0880463.1"/>
    <property type="molecule type" value="Genomic_DNA"/>
</dbReference>
<evidence type="ECO:0000256" key="12">
    <source>
        <dbReference type="PROSITE-ProRule" id="PRU00309"/>
    </source>
</evidence>
<feature type="domain" description="THAP-type" evidence="14">
    <location>
        <begin position="1"/>
        <end position="81"/>
    </location>
</feature>
<keyword evidence="5" id="KW-0862">Zinc</keyword>
<keyword evidence="8 12" id="KW-0238">DNA-binding</keyword>
<evidence type="ECO:0000313" key="15">
    <source>
        <dbReference type="EMBL" id="KAL0880463.1"/>
    </source>
</evidence>
<reference evidence="15 16" key="1">
    <citation type="submission" date="2024-06" db="EMBL/GenBank/DDBJ databases">
        <title>A chromosome-level genome assembly of beet webworm, Loxostege sticticalis.</title>
        <authorList>
            <person name="Zhang Y."/>
        </authorList>
    </citation>
    <scope>NUCLEOTIDE SEQUENCE [LARGE SCALE GENOMIC DNA]</scope>
    <source>
        <strain evidence="15">AQ026</strain>
        <tissue evidence="15">Whole body</tissue>
    </source>
</reference>
<keyword evidence="16" id="KW-1185">Reference proteome</keyword>
<sequence length="171" mass="19953">MVHCCVSGCKSRSERKTENITFHTFPKNDMAVRQLWIQATGRQNWEPTKFTRICSRHFEENCFRKTQNMTYLNAYSVPTLYGPASSGETTSTNVDNLSTVPELITPRKKKLVKQLGRQTLLAQTRRRKLVALRSKYRRLEKKNAELSAIIEQLQAKRYIVTLYVHFNKNII</sequence>
<dbReference type="InterPro" id="IPR026516">
    <property type="entry name" value="THAP1/10"/>
</dbReference>
<evidence type="ECO:0000256" key="7">
    <source>
        <dbReference type="ARBA" id="ARBA00023054"/>
    </source>
</evidence>
<evidence type="ECO:0000256" key="4">
    <source>
        <dbReference type="ARBA" id="ARBA00022771"/>
    </source>
</evidence>
<comment type="caution">
    <text evidence="15">The sequence shown here is derived from an EMBL/GenBank/DDBJ whole genome shotgun (WGS) entry which is preliminary data.</text>
</comment>
<keyword evidence="3" id="KW-0479">Metal-binding</keyword>
<dbReference type="InterPro" id="IPR006612">
    <property type="entry name" value="THAP_Znf"/>
</dbReference>
<dbReference type="SMART" id="SM00692">
    <property type="entry name" value="DM3"/>
    <property type="match status" value="1"/>
</dbReference>
<dbReference type="PANTHER" id="PTHR46600:SF1">
    <property type="entry name" value="THAP DOMAIN-CONTAINING PROTEIN 1"/>
    <property type="match status" value="1"/>
</dbReference>
<dbReference type="PANTHER" id="PTHR46600">
    <property type="entry name" value="THAP DOMAIN-CONTAINING"/>
    <property type="match status" value="1"/>
</dbReference>
<evidence type="ECO:0000313" key="16">
    <source>
        <dbReference type="Proteomes" id="UP001549920"/>
    </source>
</evidence>
<evidence type="ECO:0000256" key="1">
    <source>
        <dbReference type="ARBA" id="ARBA00004642"/>
    </source>
</evidence>
<evidence type="ECO:0000256" key="6">
    <source>
        <dbReference type="ARBA" id="ARBA00023015"/>
    </source>
</evidence>
<proteinExistence type="inferred from homology"/>
<protein>
    <recommendedName>
        <fullName evidence="14">THAP-type domain-containing protein</fullName>
    </recommendedName>
</protein>
<evidence type="ECO:0000256" key="2">
    <source>
        <dbReference type="ARBA" id="ARBA00006177"/>
    </source>
</evidence>
<dbReference type="SMART" id="SM00980">
    <property type="entry name" value="THAP"/>
    <property type="match status" value="1"/>
</dbReference>
<keyword evidence="6" id="KW-0805">Transcription regulation</keyword>
<keyword evidence="9" id="KW-0804">Transcription</keyword>
<accession>A0ABR3HV66</accession>
<keyword evidence="7 13" id="KW-0175">Coiled coil</keyword>
<evidence type="ECO:0000256" key="5">
    <source>
        <dbReference type="ARBA" id="ARBA00022833"/>
    </source>
</evidence>
<keyword evidence="11" id="KW-0131">Cell cycle</keyword>
<organism evidence="15 16">
    <name type="scientific">Loxostege sticticalis</name>
    <name type="common">Beet webworm moth</name>
    <dbReference type="NCBI Taxonomy" id="481309"/>
    <lineage>
        <taxon>Eukaryota</taxon>
        <taxon>Metazoa</taxon>
        <taxon>Ecdysozoa</taxon>
        <taxon>Arthropoda</taxon>
        <taxon>Hexapoda</taxon>
        <taxon>Insecta</taxon>
        <taxon>Pterygota</taxon>
        <taxon>Neoptera</taxon>
        <taxon>Endopterygota</taxon>
        <taxon>Lepidoptera</taxon>
        <taxon>Glossata</taxon>
        <taxon>Ditrysia</taxon>
        <taxon>Pyraloidea</taxon>
        <taxon>Crambidae</taxon>
        <taxon>Pyraustinae</taxon>
        <taxon>Loxostege</taxon>
    </lineage>
</organism>
<evidence type="ECO:0000256" key="10">
    <source>
        <dbReference type="ARBA" id="ARBA00023242"/>
    </source>
</evidence>
<evidence type="ECO:0000256" key="8">
    <source>
        <dbReference type="ARBA" id="ARBA00023125"/>
    </source>
</evidence>
<gene>
    <name evidence="15" type="ORF">ABMA27_002876</name>
</gene>
<dbReference type="InterPro" id="IPR038441">
    <property type="entry name" value="THAP_Znf_sf"/>
</dbReference>
<feature type="coiled-coil region" evidence="13">
    <location>
        <begin position="122"/>
        <end position="156"/>
    </location>
</feature>
<comment type="subcellular location">
    <subcellularLocation>
        <location evidence="1">Nucleus</location>
        <location evidence="1">Nucleoplasm</location>
    </subcellularLocation>
</comment>
<evidence type="ECO:0000256" key="9">
    <source>
        <dbReference type="ARBA" id="ARBA00023163"/>
    </source>
</evidence>
<dbReference type="PROSITE" id="PS50950">
    <property type="entry name" value="ZF_THAP"/>
    <property type="match status" value="1"/>
</dbReference>
<dbReference type="Proteomes" id="UP001549920">
    <property type="component" value="Unassembled WGS sequence"/>
</dbReference>
<name>A0ABR3HV66_LOXSC</name>
<dbReference type="Gene3D" id="6.20.210.20">
    <property type="entry name" value="THAP domain"/>
    <property type="match status" value="1"/>
</dbReference>
<keyword evidence="10" id="KW-0539">Nucleus</keyword>
<evidence type="ECO:0000256" key="3">
    <source>
        <dbReference type="ARBA" id="ARBA00022723"/>
    </source>
</evidence>
<comment type="similarity">
    <text evidence="2">Belongs to the THAP1 family.</text>
</comment>
<dbReference type="Pfam" id="PF05485">
    <property type="entry name" value="THAP"/>
    <property type="match status" value="1"/>
</dbReference>
<evidence type="ECO:0000256" key="13">
    <source>
        <dbReference type="SAM" id="Coils"/>
    </source>
</evidence>
<keyword evidence="4 12" id="KW-0863">Zinc-finger</keyword>
<evidence type="ECO:0000256" key="11">
    <source>
        <dbReference type="ARBA" id="ARBA00023306"/>
    </source>
</evidence>
<dbReference type="SUPFAM" id="SSF57716">
    <property type="entry name" value="Glucocorticoid receptor-like (DNA-binding domain)"/>
    <property type="match status" value="1"/>
</dbReference>